<evidence type="ECO:0000313" key="4">
    <source>
        <dbReference type="Proteomes" id="UP001597425"/>
    </source>
</evidence>
<dbReference type="InterPro" id="IPR038021">
    <property type="entry name" value="Putative_hydro-lyase"/>
</dbReference>
<proteinExistence type="inferred from homology"/>
<dbReference type="PANTHER" id="PTHR32022">
    <property type="entry name" value="D-GLUTAMATE CYCLASE, MITOCHONDRIAL"/>
    <property type="match status" value="1"/>
</dbReference>
<evidence type="ECO:0000313" key="3">
    <source>
        <dbReference type="EMBL" id="MFD2311942.1"/>
    </source>
</evidence>
<dbReference type="Gene3D" id="3.40.1640.10">
    <property type="entry name" value="PSTPO5379-like"/>
    <property type="match status" value="1"/>
</dbReference>
<dbReference type="Proteomes" id="UP001597425">
    <property type="component" value="Unassembled WGS sequence"/>
</dbReference>
<accession>A0ABW5EEP3</accession>
<dbReference type="SUPFAM" id="SSF160920">
    <property type="entry name" value="PSTPO5379-like"/>
    <property type="match status" value="1"/>
</dbReference>
<keyword evidence="4" id="KW-1185">Reference proteome</keyword>
<dbReference type="Gene3D" id="3.30.2040.10">
    <property type="entry name" value="PSTPO5379-like domain"/>
    <property type="match status" value="1"/>
</dbReference>
<dbReference type="PANTHER" id="PTHR32022:SF10">
    <property type="entry name" value="D-GLUTAMATE CYCLASE, MITOCHONDRIAL"/>
    <property type="match status" value="1"/>
</dbReference>
<dbReference type="NCBIfam" id="NF003969">
    <property type="entry name" value="PRK05463.1"/>
    <property type="match status" value="1"/>
</dbReference>
<dbReference type="InterPro" id="IPR009906">
    <property type="entry name" value="D-Glu_cyclase"/>
</dbReference>
<reference evidence="4" key="1">
    <citation type="journal article" date="2019" name="Int. J. Syst. Evol. Microbiol.">
        <title>The Global Catalogue of Microorganisms (GCM) 10K type strain sequencing project: providing services to taxonomists for standard genome sequencing and annotation.</title>
        <authorList>
            <consortium name="The Broad Institute Genomics Platform"/>
            <consortium name="The Broad Institute Genome Sequencing Center for Infectious Disease"/>
            <person name="Wu L."/>
            <person name="Ma J."/>
        </authorList>
    </citation>
    <scope>NUCLEOTIDE SEQUENCE [LARGE SCALE GENOMIC DNA]</scope>
    <source>
        <strain evidence="4">KCTC 12848</strain>
    </source>
</reference>
<name>A0ABW5EEP3_9GAMM</name>
<gene>
    <name evidence="3" type="ORF">ACFSKX_16040</name>
</gene>
<dbReference type="Pfam" id="PF07286">
    <property type="entry name" value="D-Glu_cyclase"/>
    <property type="match status" value="1"/>
</dbReference>
<dbReference type="RefSeq" id="WP_265722738.1">
    <property type="nucleotide sequence ID" value="NZ_JAPIVK010000028.1"/>
</dbReference>
<comment type="caution">
    <text evidence="3">The sequence shown here is derived from an EMBL/GenBank/DDBJ whole genome shotgun (WGS) entry which is preliminary data.</text>
</comment>
<dbReference type="EMBL" id="JBHUJD010000025">
    <property type="protein sequence ID" value="MFD2311942.1"/>
    <property type="molecule type" value="Genomic_DNA"/>
</dbReference>
<protein>
    <submittedName>
        <fullName evidence="3">Hydro-lyase</fullName>
    </submittedName>
</protein>
<evidence type="ECO:0000256" key="2">
    <source>
        <dbReference type="ARBA" id="ARBA00023239"/>
    </source>
</evidence>
<sequence>MIRHCAKVIRSEIRAGRTGGPTSGLAAGYVQAGVAIVPASHADDFARFCAANPASCPLLYRSEPGRPLLAPAGDDIDVRSDLPRYRVYRKNRDCEEVTDITGHWRDDLVTFLLGCSFSFEEALITAGLEVRNISTGKNIPIYRTAIACTPSGPFSANLAVSMRPFGADQLNLVHSISGRYPLLHGEPVSAGDPQHLGIADLREPDFGDAVSIAEGEEPVFWACSATACEALQNAGLDFCVTHSPGHMLVTDRLASKMENISAGTVPAWNDTAAR</sequence>
<comment type="similarity">
    <text evidence="1">Belongs to the D-glutamate cyclase family.</text>
</comment>
<evidence type="ECO:0000256" key="1">
    <source>
        <dbReference type="ARBA" id="ARBA00007896"/>
    </source>
</evidence>
<organism evidence="3 4">
    <name type="scientific">Microbulbifer halophilus</name>
    <dbReference type="NCBI Taxonomy" id="453963"/>
    <lineage>
        <taxon>Bacteria</taxon>
        <taxon>Pseudomonadati</taxon>
        <taxon>Pseudomonadota</taxon>
        <taxon>Gammaproteobacteria</taxon>
        <taxon>Cellvibrionales</taxon>
        <taxon>Microbulbiferaceae</taxon>
        <taxon>Microbulbifer</taxon>
    </lineage>
</organism>
<keyword evidence="2" id="KW-0456">Lyase</keyword>